<keyword evidence="2" id="KW-0227">DNA damage</keyword>
<keyword evidence="1 9" id="KW-0479">Metal-binding</keyword>
<protein>
    <recommendedName>
        <fullName evidence="8">DNA-3-methyladenine glycosylase I</fullName>
        <ecNumber evidence="8">3.2.2.20</ecNumber>
    </recommendedName>
</protein>
<evidence type="ECO:0000256" key="8">
    <source>
        <dbReference type="ARBA" id="ARBA00066766"/>
    </source>
</evidence>
<organism evidence="10 11">
    <name type="scientific">Oceanobacillus iheyensis (strain DSM 14371 / CIP 107618 / JCM 11309 / KCTC 3954 / HTE831)</name>
    <dbReference type="NCBI Taxonomy" id="221109"/>
    <lineage>
        <taxon>Bacteria</taxon>
        <taxon>Bacillati</taxon>
        <taxon>Bacillota</taxon>
        <taxon>Bacilli</taxon>
        <taxon>Bacillales</taxon>
        <taxon>Bacillaceae</taxon>
        <taxon>Oceanobacillus</taxon>
    </lineage>
</organism>
<keyword evidence="11" id="KW-1185">Reference proteome</keyword>
<dbReference type="GO" id="GO:0008725">
    <property type="term" value="F:DNA-3-methyladenine glycosylase activity"/>
    <property type="evidence" value="ECO:0007669"/>
    <property type="project" value="UniProtKB-EC"/>
</dbReference>
<feature type="binding site" evidence="9">
    <location>
        <position position="177"/>
    </location>
    <ligand>
        <name>Zn(2+)</name>
        <dbReference type="ChEBI" id="CHEBI:29105"/>
    </ligand>
</feature>
<comment type="catalytic activity">
    <reaction evidence="6">
        <text>Hydrolysis of alkylated DNA, releasing 3-methyladenine.</text>
        <dbReference type="EC" id="3.2.2.20"/>
    </reaction>
</comment>
<evidence type="ECO:0000256" key="4">
    <source>
        <dbReference type="ARBA" id="ARBA00022833"/>
    </source>
</evidence>
<dbReference type="Pfam" id="PF03352">
    <property type="entry name" value="Adenine_glyco"/>
    <property type="match status" value="1"/>
</dbReference>
<dbReference type="PANTHER" id="PTHR31116">
    <property type="entry name" value="OS04G0501200 PROTEIN"/>
    <property type="match status" value="1"/>
</dbReference>
<feature type="binding site" evidence="9">
    <location>
        <position position="5"/>
    </location>
    <ligand>
        <name>Zn(2+)</name>
        <dbReference type="ChEBI" id="CHEBI:29105"/>
    </ligand>
</feature>
<dbReference type="NCBIfam" id="TIGR00624">
    <property type="entry name" value="tag"/>
    <property type="match status" value="1"/>
</dbReference>
<dbReference type="SUPFAM" id="SSF48150">
    <property type="entry name" value="DNA-glycosylase"/>
    <property type="match status" value="1"/>
</dbReference>
<evidence type="ECO:0000256" key="5">
    <source>
        <dbReference type="ARBA" id="ARBA00023204"/>
    </source>
</evidence>
<evidence type="ECO:0000256" key="2">
    <source>
        <dbReference type="ARBA" id="ARBA00022763"/>
    </source>
</evidence>
<evidence type="ECO:0000313" key="10">
    <source>
        <dbReference type="EMBL" id="BAC12489.1"/>
    </source>
</evidence>
<keyword evidence="5" id="KW-0234">DNA repair</keyword>
<evidence type="ECO:0000256" key="1">
    <source>
        <dbReference type="ARBA" id="ARBA00022723"/>
    </source>
</evidence>
<reference evidence="10 11" key="2">
    <citation type="journal article" date="2002" name="Nucleic Acids Res.">
        <title>Genome sequence of Oceanobacillus iheyensis isolated from the Iheya Ridge and its unexpected adaptive capabilities to extreme environments.</title>
        <authorList>
            <person name="Takami H."/>
            <person name="Takaki Y."/>
            <person name="Uchiyama I."/>
        </authorList>
    </citation>
    <scope>NUCLEOTIDE SEQUENCE [LARGE SCALE GENOMIC DNA]</scope>
    <source>
        <strain evidence="11">DSM 14371 / CIP 107618 / JCM 11309 / KCTC 3954 / HTE831</strain>
    </source>
</reference>
<dbReference type="FunFam" id="1.10.340.30:FF:000009">
    <property type="entry name" value="DNA-3-methyladenine glycosylase I"/>
    <property type="match status" value="1"/>
</dbReference>
<dbReference type="AlphaFoldDB" id="Q8EST4"/>
<dbReference type="Gene3D" id="1.10.340.30">
    <property type="entry name" value="Hypothetical protein, domain 2"/>
    <property type="match status" value="1"/>
</dbReference>
<dbReference type="InterPro" id="IPR011257">
    <property type="entry name" value="DNA_glycosylase"/>
</dbReference>
<dbReference type="InterPro" id="IPR004597">
    <property type="entry name" value="Tag"/>
</dbReference>
<keyword evidence="10" id="KW-0326">Glycosidase</keyword>
<dbReference type="PhylomeDB" id="Q8EST4"/>
<dbReference type="RefSeq" id="WP_011064936.1">
    <property type="nucleotide sequence ID" value="NC_004193.1"/>
</dbReference>
<dbReference type="EC" id="3.2.2.20" evidence="8"/>
<accession>Q8EST4</accession>
<dbReference type="STRING" id="221109.gene:10732737"/>
<dbReference type="Proteomes" id="UP000000822">
    <property type="component" value="Chromosome"/>
</dbReference>
<sequence length="192" mass="22619">MLKRCGWVTDESIYISYHDEEWGVPVYTDDRYLFEMLSLEGAQAGLSWITILKRRENYREAFDHFYPEIVATYSDEKIETLLSNEGIIRNRKKVSSVINNAHRCMEVAKEFGSFHNYIWSFVDGQPIMNTWENDKEIPAYTDLSKKMSKDMKKRGFRFVGPTICYSFMQATGMVNDHTKQCFLYHGNQENKD</sequence>
<dbReference type="EMBL" id="BA000028">
    <property type="protein sequence ID" value="BAC12489.1"/>
    <property type="molecule type" value="Genomic_DNA"/>
</dbReference>
<feature type="binding site" evidence="9">
    <location>
        <position position="181"/>
    </location>
    <ligand>
        <name>Zn(2+)</name>
        <dbReference type="ChEBI" id="CHEBI:29105"/>
    </ligand>
</feature>
<dbReference type="eggNOG" id="COG2818">
    <property type="taxonomic scope" value="Bacteria"/>
</dbReference>
<dbReference type="GO" id="GO:0046872">
    <property type="term" value="F:metal ion binding"/>
    <property type="evidence" value="ECO:0007669"/>
    <property type="project" value="UniProtKB-KW"/>
</dbReference>
<evidence type="ECO:0000256" key="9">
    <source>
        <dbReference type="PIRSR" id="PIRSR604597-1"/>
    </source>
</evidence>
<dbReference type="GO" id="GO:0006284">
    <property type="term" value="P:base-excision repair"/>
    <property type="evidence" value="ECO:0007669"/>
    <property type="project" value="InterPro"/>
</dbReference>
<dbReference type="InterPro" id="IPR005019">
    <property type="entry name" value="Adenine_glyco"/>
</dbReference>
<proteinExistence type="predicted"/>
<keyword evidence="4 9" id="KW-0862">Zinc</keyword>
<dbReference type="PANTHER" id="PTHR31116:SF29">
    <property type="entry name" value="DNA GLYCOSYLASE SUPERFAMILY PROTEIN"/>
    <property type="match status" value="1"/>
</dbReference>
<evidence type="ECO:0000256" key="7">
    <source>
        <dbReference type="ARBA" id="ARBA00057608"/>
    </source>
</evidence>
<feature type="binding site" evidence="9">
    <location>
        <position position="18"/>
    </location>
    <ligand>
        <name>Zn(2+)</name>
        <dbReference type="ChEBI" id="CHEBI:29105"/>
    </ligand>
</feature>
<dbReference type="KEGG" id="oih:OB0533"/>
<name>Q8EST4_OCEIH</name>
<evidence type="ECO:0000313" key="11">
    <source>
        <dbReference type="Proteomes" id="UP000000822"/>
    </source>
</evidence>
<comment type="function">
    <text evidence="7">Hydrolysis of the deoxyribose N-glycosidic bond to excise 3-methyladenine from the damaged DNA polymer formed by alkylation lesions.</text>
</comment>
<evidence type="ECO:0000256" key="3">
    <source>
        <dbReference type="ARBA" id="ARBA00022801"/>
    </source>
</evidence>
<reference evidence="10 11" key="1">
    <citation type="journal article" date="2001" name="FEMS Microbiol. Lett.">
        <title>Oceanobacillus iheyensis gen. nov., sp. nov., a deep-sea extremely halotolerant and alkaliphilic species isolated from a depth of 1050 m on the Iheya Ridge.</title>
        <authorList>
            <person name="Lu J."/>
            <person name="Nogi Y."/>
            <person name="Takami H."/>
        </authorList>
    </citation>
    <scope>NUCLEOTIDE SEQUENCE [LARGE SCALE GENOMIC DNA]</scope>
    <source>
        <strain evidence="11">DSM 14371 / CIP 107618 / JCM 11309 / KCTC 3954 / HTE831</strain>
    </source>
</reference>
<dbReference type="HOGENOM" id="CLU_083758_1_0_9"/>
<keyword evidence="3 10" id="KW-0378">Hydrolase</keyword>
<evidence type="ECO:0000256" key="6">
    <source>
        <dbReference type="ARBA" id="ARBA00052558"/>
    </source>
</evidence>
<gene>
    <name evidence="10" type="ordered locus">OB0533</name>
</gene>
<dbReference type="OrthoDB" id="9807664at2"/>